<feature type="domain" description="YetF C-terminal" evidence="8">
    <location>
        <begin position="85"/>
        <end position="218"/>
    </location>
</feature>
<organism evidence="9 10">
    <name type="scientific">Pelosinus propionicus DSM 13327</name>
    <dbReference type="NCBI Taxonomy" id="1123291"/>
    <lineage>
        <taxon>Bacteria</taxon>
        <taxon>Bacillati</taxon>
        <taxon>Bacillota</taxon>
        <taxon>Negativicutes</taxon>
        <taxon>Selenomonadales</taxon>
        <taxon>Sporomusaceae</taxon>
        <taxon>Pelosinus</taxon>
    </lineage>
</organism>
<evidence type="ECO:0000256" key="3">
    <source>
        <dbReference type="ARBA" id="ARBA00022475"/>
    </source>
</evidence>
<comment type="subcellular location">
    <subcellularLocation>
        <location evidence="1">Cell membrane</location>
        <topology evidence="1">Multi-pass membrane protein</topology>
    </subcellularLocation>
</comment>
<proteinExistence type="inferred from homology"/>
<sequence>MEIASDLFKVAVRIFTILPLMLFVTLFMGRRSVGELPVFDYLIIITLGSVVGADIAEPKINHIYIAFAVIVIGILQKLFAELTIRNQKFKELTTFDPVVVIKDGILIVKNIKKIKYSLENILELLREYGIFNIAEVSIALIEANGRLSVYKKPELSTVNLQDLGIQKPNSGIAYPVIKEGKILQQALTDLHLTENWLYDQLKLQGIATAKAVFFATVDDNQQVYISPLHVKSESN</sequence>
<dbReference type="PANTHER" id="PTHR34582:SF6">
    <property type="entry name" value="UPF0702 TRANSMEMBRANE PROTEIN YCAP"/>
    <property type="match status" value="1"/>
</dbReference>
<keyword evidence="5 7" id="KW-1133">Transmembrane helix</keyword>
<dbReference type="RefSeq" id="WP_090939524.1">
    <property type="nucleotide sequence ID" value="NZ_FOTS01000031.1"/>
</dbReference>
<keyword evidence="3" id="KW-1003">Cell membrane</keyword>
<dbReference type="Pfam" id="PF04239">
    <property type="entry name" value="DUF421"/>
    <property type="match status" value="1"/>
</dbReference>
<evidence type="ECO:0000256" key="2">
    <source>
        <dbReference type="ARBA" id="ARBA00006448"/>
    </source>
</evidence>
<feature type="transmembrane region" description="Helical" evidence="7">
    <location>
        <begin position="62"/>
        <end position="80"/>
    </location>
</feature>
<evidence type="ECO:0000313" key="9">
    <source>
        <dbReference type="EMBL" id="SFM00173.1"/>
    </source>
</evidence>
<accession>A0A1I4MAS2</accession>
<evidence type="ECO:0000256" key="6">
    <source>
        <dbReference type="ARBA" id="ARBA00023136"/>
    </source>
</evidence>
<evidence type="ECO:0000256" key="4">
    <source>
        <dbReference type="ARBA" id="ARBA00022692"/>
    </source>
</evidence>
<evidence type="ECO:0000259" key="8">
    <source>
        <dbReference type="Pfam" id="PF04239"/>
    </source>
</evidence>
<feature type="transmembrane region" description="Helical" evidence="7">
    <location>
        <begin position="12"/>
        <end position="29"/>
    </location>
</feature>
<evidence type="ECO:0000256" key="1">
    <source>
        <dbReference type="ARBA" id="ARBA00004651"/>
    </source>
</evidence>
<dbReference type="EMBL" id="FOTS01000031">
    <property type="protein sequence ID" value="SFM00173.1"/>
    <property type="molecule type" value="Genomic_DNA"/>
</dbReference>
<dbReference type="STRING" id="1123291.SAMN04490355_103137"/>
<evidence type="ECO:0000256" key="7">
    <source>
        <dbReference type="SAM" id="Phobius"/>
    </source>
</evidence>
<evidence type="ECO:0000256" key="5">
    <source>
        <dbReference type="ARBA" id="ARBA00022989"/>
    </source>
</evidence>
<dbReference type="GO" id="GO:0005886">
    <property type="term" value="C:plasma membrane"/>
    <property type="evidence" value="ECO:0007669"/>
    <property type="project" value="UniProtKB-SubCell"/>
</dbReference>
<dbReference type="InterPro" id="IPR023090">
    <property type="entry name" value="UPF0702_alpha/beta_dom_sf"/>
</dbReference>
<protein>
    <submittedName>
        <fullName evidence="9">Uncharacterized membrane protein YcaP, DUF421 family</fullName>
    </submittedName>
</protein>
<dbReference type="OrthoDB" id="9778331at2"/>
<dbReference type="InterPro" id="IPR007353">
    <property type="entry name" value="DUF421"/>
</dbReference>
<gene>
    <name evidence="9" type="ORF">SAMN04490355_103137</name>
</gene>
<reference evidence="10" key="1">
    <citation type="submission" date="2016-10" db="EMBL/GenBank/DDBJ databases">
        <authorList>
            <person name="Varghese N."/>
            <person name="Submissions S."/>
        </authorList>
    </citation>
    <scope>NUCLEOTIDE SEQUENCE [LARGE SCALE GENOMIC DNA]</scope>
    <source>
        <strain evidence="10">DSM 13327</strain>
    </source>
</reference>
<dbReference type="AlphaFoldDB" id="A0A1I4MAS2"/>
<keyword evidence="4 7" id="KW-0812">Transmembrane</keyword>
<evidence type="ECO:0000313" key="10">
    <source>
        <dbReference type="Proteomes" id="UP000199520"/>
    </source>
</evidence>
<keyword evidence="6 7" id="KW-0472">Membrane</keyword>
<feature type="transmembrane region" description="Helical" evidence="7">
    <location>
        <begin position="38"/>
        <end position="56"/>
    </location>
</feature>
<dbReference type="Gene3D" id="3.30.240.20">
    <property type="entry name" value="bsu07140 like domains"/>
    <property type="match status" value="2"/>
</dbReference>
<comment type="similarity">
    <text evidence="2">Belongs to the UPF0702 family.</text>
</comment>
<name>A0A1I4MAS2_9FIRM</name>
<dbReference type="Proteomes" id="UP000199520">
    <property type="component" value="Unassembled WGS sequence"/>
</dbReference>
<dbReference type="PANTHER" id="PTHR34582">
    <property type="entry name" value="UPF0702 TRANSMEMBRANE PROTEIN YCAP"/>
    <property type="match status" value="1"/>
</dbReference>
<keyword evidence="10" id="KW-1185">Reference proteome</keyword>